<gene>
    <name evidence="1" type="ORF">Cha6605_5150</name>
</gene>
<evidence type="ECO:0000313" key="1">
    <source>
        <dbReference type="EMBL" id="AFY96046.1"/>
    </source>
</evidence>
<evidence type="ECO:0000313" key="2">
    <source>
        <dbReference type="Proteomes" id="UP000010366"/>
    </source>
</evidence>
<keyword evidence="2" id="KW-1185">Reference proteome</keyword>
<dbReference type="EMBL" id="CP003600">
    <property type="protein sequence ID" value="AFY96046.1"/>
    <property type="molecule type" value="Genomic_DNA"/>
</dbReference>
<dbReference type="OrthoDB" id="9843975at2"/>
<proteinExistence type="predicted"/>
<dbReference type="STRING" id="1173020.Cha6605_5150"/>
<dbReference type="KEGG" id="cmp:Cha6605_5150"/>
<dbReference type="Proteomes" id="UP000010366">
    <property type="component" value="Chromosome"/>
</dbReference>
<dbReference type="AlphaFoldDB" id="K9UNM4"/>
<sequence length="140" mass="16675">MSIDDIRFNDAKLIDIDLDGMITLLKSDDFKNDFDPNLHLEDTRSKNNCFLDIFYTKEYGFNVYGSDADSFNFYVLTEDKEEDFIVEVFLGGADIKCYHHNFVSEERMIEAIKFFYKNHRLHPDLSWSEESNEYMDDIYQ</sequence>
<dbReference type="RefSeq" id="WP_015162132.1">
    <property type="nucleotide sequence ID" value="NC_019697.1"/>
</dbReference>
<dbReference type="HOGENOM" id="CLU_1841790_0_0_3"/>
<name>K9UNM4_CHAP6</name>
<organism evidence="1 2">
    <name type="scientific">Chamaesiphon minutus (strain ATCC 27169 / PCC 6605)</name>
    <dbReference type="NCBI Taxonomy" id="1173020"/>
    <lineage>
        <taxon>Bacteria</taxon>
        <taxon>Bacillati</taxon>
        <taxon>Cyanobacteriota</taxon>
        <taxon>Cyanophyceae</taxon>
        <taxon>Gomontiellales</taxon>
        <taxon>Chamaesiphonaceae</taxon>
        <taxon>Chamaesiphon</taxon>
    </lineage>
</organism>
<protein>
    <submittedName>
        <fullName evidence="1">Uncharacterized protein</fullName>
    </submittedName>
</protein>
<dbReference type="eggNOG" id="ENOG5033Z2B">
    <property type="taxonomic scope" value="Bacteria"/>
</dbReference>
<reference evidence="1 2" key="1">
    <citation type="submission" date="2012-05" db="EMBL/GenBank/DDBJ databases">
        <title>Finished chromosome of genome of Chamaesiphon sp. PCC 6605.</title>
        <authorList>
            <consortium name="US DOE Joint Genome Institute"/>
            <person name="Gugger M."/>
            <person name="Coursin T."/>
            <person name="Rippka R."/>
            <person name="Tandeau De Marsac N."/>
            <person name="Huntemann M."/>
            <person name="Wei C.-L."/>
            <person name="Han J."/>
            <person name="Detter J.C."/>
            <person name="Han C."/>
            <person name="Tapia R."/>
            <person name="Chen A."/>
            <person name="Kyrpides N."/>
            <person name="Mavromatis K."/>
            <person name="Markowitz V."/>
            <person name="Szeto E."/>
            <person name="Ivanova N."/>
            <person name="Pagani I."/>
            <person name="Pati A."/>
            <person name="Goodwin L."/>
            <person name="Nordberg H.P."/>
            <person name="Cantor M.N."/>
            <person name="Hua S.X."/>
            <person name="Woyke T."/>
            <person name="Kerfeld C.A."/>
        </authorList>
    </citation>
    <scope>NUCLEOTIDE SEQUENCE [LARGE SCALE GENOMIC DNA]</scope>
    <source>
        <strain evidence="2">ATCC 27169 / PCC 6605</strain>
    </source>
</reference>
<accession>K9UNM4</accession>